<dbReference type="PaxDb" id="39947-A0A0N7KI06"/>
<dbReference type="InParanoid" id="A0A0N7KI06"/>
<feature type="compositionally biased region" description="Acidic residues" evidence="1">
    <location>
        <begin position="362"/>
        <end position="371"/>
    </location>
</feature>
<feature type="non-terminal residue" evidence="2">
    <location>
        <position position="388"/>
    </location>
</feature>
<keyword evidence="3" id="KW-1185">Reference proteome</keyword>
<reference evidence="3" key="1">
    <citation type="journal article" date="2005" name="Nature">
        <title>The map-based sequence of the rice genome.</title>
        <authorList>
            <consortium name="International rice genome sequencing project (IRGSP)"/>
            <person name="Matsumoto T."/>
            <person name="Wu J."/>
            <person name="Kanamori H."/>
            <person name="Katayose Y."/>
            <person name="Fujisawa M."/>
            <person name="Namiki N."/>
            <person name="Mizuno H."/>
            <person name="Yamamoto K."/>
            <person name="Antonio B.A."/>
            <person name="Baba T."/>
            <person name="Sakata K."/>
            <person name="Nagamura Y."/>
            <person name="Aoki H."/>
            <person name="Arikawa K."/>
            <person name="Arita K."/>
            <person name="Bito T."/>
            <person name="Chiden Y."/>
            <person name="Fujitsuka N."/>
            <person name="Fukunaka R."/>
            <person name="Hamada M."/>
            <person name="Harada C."/>
            <person name="Hayashi A."/>
            <person name="Hijishita S."/>
            <person name="Honda M."/>
            <person name="Hosokawa S."/>
            <person name="Ichikawa Y."/>
            <person name="Idonuma A."/>
            <person name="Iijima M."/>
            <person name="Ikeda M."/>
            <person name="Ikeno M."/>
            <person name="Ito K."/>
            <person name="Ito S."/>
            <person name="Ito T."/>
            <person name="Ito Y."/>
            <person name="Ito Y."/>
            <person name="Iwabuchi A."/>
            <person name="Kamiya K."/>
            <person name="Karasawa W."/>
            <person name="Kurita K."/>
            <person name="Katagiri S."/>
            <person name="Kikuta A."/>
            <person name="Kobayashi H."/>
            <person name="Kobayashi N."/>
            <person name="Machita K."/>
            <person name="Maehara T."/>
            <person name="Masukawa M."/>
            <person name="Mizubayashi T."/>
            <person name="Mukai Y."/>
            <person name="Nagasaki H."/>
            <person name="Nagata Y."/>
            <person name="Naito S."/>
            <person name="Nakashima M."/>
            <person name="Nakama Y."/>
            <person name="Nakamichi Y."/>
            <person name="Nakamura M."/>
            <person name="Meguro A."/>
            <person name="Negishi M."/>
            <person name="Ohta I."/>
            <person name="Ohta T."/>
            <person name="Okamoto M."/>
            <person name="Ono N."/>
            <person name="Saji S."/>
            <person name="Sakaguchi M."/>
            <person name="Sakai K."/>
            <person name="Shibata M."/>
            <person name="Shimokawa T."/>
            <person name="Song J."/>
            <person name="Takazaki Y."/>
            <person name="Terasawa K."/>
            <person name="Tsugane M."/>
            <person name="Tsuji K."/>
            <person name="Ueda S."/>
            <person name="Waki K."/>
            <person name="Yamagata H."/>
            <person name="Yamamoto M."/>
            <person name="Yamamoto S."/>
            <person name="Yamane H."/>
            <person name="Yoshiki S."/>
            <person name="Yoshihara R."/>
            <person name="Yukawa K."/>
            <person name="Zhong H."/>
            <person name="Yano M."/>
            <person name="Yuan Q."/>
            <person name="Ouyang S."/>
            <person name="Liu J."/>
            <person name="Jones K.M."/>
            <person name="Gansberger K."/>
            <person name="Moffat K."/>
            <person name="Hill J."/>
            <person name="Bera J."/>
            <person name="Fadrosh D."/>
            <person name="Jin S."/>
            <person name="Johri S."/>
            <person name="Kim M."/>
            <person name="Overton L."/>
            <person name="Reardon M."/>
            <person name="Tsitrin T."/>
            <person name="Vuong H."/>
            <person name="Weaver B."/>
            <person name="Ciecko A."/>
            <person name="Tallon L."/>
            <person name="Jackson J."/>
            <person name="Pai G."/>
            <person name="Aken S.V."/>
            <person name="Utterback T."/>
            <person name="Reidmuller S."/>
            <person name="Feldblyum T."/>
            <person name="Hsiao J."/>
            <person name="Zismann V."/>
            <person name="Iobst S."/>
            <person name="de Vazeille A.R."/>
            <person name="Buell C.R."/>
            <person name="Ying K."/>
            <person name="Li Y."/>
            <person name="Lu T."/>
            <person name="Huang Y."/>
            <person name="Zhao Q."/>
            <person name="Feng Q."/>
            <person name="Zhang L."/>
            <person name="Zhu J."/>
            <person name="Weng Q."/>
            <person name="Mu J."/>
            <person name="Lu Y."/>
            <person name="Fan D."/>
            <person name="Liu Y."/>
            <person name="Guan J."/>
            <person name="Zhang Y."/>
            <person name="Yu S."/>
            <person name="Liu X."/>
            <person name="Zhang Y."/>
            <person name="Hong G."/>
            <person name="Han B."/>
            <person name="Choisne N."/>
            <person name="Demange N."/>
            <person name="Orjeda G."/>
            <person name="Samain S."/>
            <person name="Cattolico L."/>
            <person name="Pelletier E."/>
            <person name="Couloux A."/>
            <person name="Segurens B."/>
            <person name="Wincker P."/>
            <person name="D'Hont A."/>
            <person name="Scarpelli C."/>
            <person name="Weissenbach J."/>
            <person name="Salanoubat M."/>
            <person name="Quetier F."/>
            <person name="Yu Y."/>
            <person name="Kim H.R."/>
            <person name="Rambo T."/>
            <person name="Currie J."/>
            <person name="Collura K."/>
            <person name="Luo M."/>
            <person name="Yang T."/>
            <person name="Ammiraju J.S.S."/>
            <person name="Engler F."/>
            <person name="Soderlund C."/>
            <person name="Wing R.A."/>
            <person name="Palmer L.E."/>
            <person name="de la Bastide M."/>
            <person name="Spiegel L."/>
            <person name="Nascimento L."/>
            <person name="Zutavern T."/>
            <person name="O'Shaughnessy A."/>
            <person name="Dike S."/>
            <person name="Dedhia N."/>
            <person name="Preston R."/>
            <person name="Balija V."/>
            <person name="McCombie W.R."/>
            <person name="Chow T."/>
            <person name="Chen H."/>
            <person name="Chung M."/>
            <person name="Chen C."/>
            <person name="Shaw J."/>
            <person name="Wu H."/>
            <person name="Hsiao K."/>
            <person name="Chao Y."/>
            <person name="Chu M."/>
            <person name="Cheng C."/>
            <person name="Hour A."/>
            <person name="Lee P."/>
            <person name="Lin S."/>
            <person name="Lin Y."/>
            <person name="Liou J."/>
            <person name="Liu S."/>
            <person name="Hsing Y."/>
            <person name="Raghuvanshi S."/>
            <person name="Mohanty A."/>
            <person name="Bharti A.K."/>
            <person name="Gaur A."/>
            <person name="Gupta V."/>
            <person name="Kumar D."/>
            <person name="Ravi V."/>
            <person name="Vij S."/>
            <person name="Kapur A."/>
            <person name="Khurana P."/>
            <person name="Khurana P."/>
            <person name="Khurana J.P."/>
            <person name="Tyagi A.K."/>
            <person name="Gaikwad K."/>
            <person name="Singh A."/>
            <person name="Dalal V."/>
            <person name="Srivastava S."/>
            <person name="Dixit A."/>
            <person name="Pal A.K."/>
            <person name="Ghazi I.A."/>
            <person name="Yadav M."/>
            <person name="Pandit A."/>
            <person name="Bhargava A."/>
            <person name="Sureshbabu K."/>
            <person name="Batra K."/>
            <person name="Sharma T.R."/>
            <person name="Mohapatra T."/>
            <person name="Singh N.K."/>
            <person name="Messing J."/>
            <person name="Nelson A.B."/>
            <person name="Fuks G."/>
            <person name="Kavchok S."/>
            <person name="Keizer G."/>
            <person name="Linton E."/>
            <person name="Llaca V."/>
            <person name="Song R."/>
            <person name="Tanyolac B."/>
            <person name="Young S."/>
            <person name="Ho-Il K."/>
            <person name="Hahn J.H."/>
            <person name="Sangsakoo G."/>
            <person name="Vanavichit A."/>
            <person name="de Mattos Luiz.A.T."/>
            <person name="Zimmer P.D."/>
            <person name="Malone G."/>
            <person name="Dellagostin O."/>
            <person name="de Oliveira A.C."/>
            <person name="Bevan M."/>
            <person name="Bancroft I."/>
            <person name="Minx P."/>
            <person name="Cordum H."/>
            <person name="Wilson R."/>
            <person name="Cheng Z."/>
            <person name="Jin W."/>
            <person name="Jiang J."/>
            <person name="Leong S.A."/>
            <person name="Iwama H."/>
            <person name="Gojobori T."/>
            <person name="Itoh T."/>
            <person name="Niimura Y."/>
            <person name="Fujii Y."/>
            <person name="Habara T."/>
            <person name="Sakai H."/>
            <person name="Sato Y."/>
            <person name="Wilson G."/>
            <person name="Kumar K."/>
            <person name="McCouch S."/>
            <person name="Juretic N."/>
            <person name="Hoen D."/>
            <person name="Wright S."/>
            <person name="Bruskiewich R."/>
            <person name="Bureau T."/>
            <person name="Miyao A."/>
            <person name="Hirochika H."/>
            <person name="Nishikawa T."/>
            <person name="Kadowaki K."/>
            <person name="Sugiura M."/>
            <person name="Burr B."/>
            <person name="Sasaki T."/>
        </authorList>
    </citation>
    <scope>NUCLEOTIDE SEQUENCE [LARGE SCALE GENOMIC DNA]</scope>
    <source>
        <strain evidence="3">cv. Nipponbare</strain>
    </source>
</reference>
<evidence type="ECO:0000313" key="2">
    <source>
        <dbReference type="EMBL" id="BAS86281.1"/>
    </source>
</evidence>
<proteinExistence type="predicted"/>
<feature type="compositionally biased region" description="Basic residues" evidence="1">
    <location>
        <begin position="270"/>
        <end position="281"/>
    </location>
</feature>
<dbReference type="EMBL" id="AP014959">
    <property type="protein sequence ID" value="BAS86281.1"/>
    <property type="molecule type" value="Genomic_DNA"/>
</dbReference>
<dbReference type="Proteomes" id="UP000059680">
    <property type="component" value="Chromosome 3"/>
</dbReference>
<feature type="region of interest" description="Disordered" evidence="1">
    <location>
        <begin position="37"/>
        <end position="68"/>
    </location>
</feature>
<feature type="compositionally biased region" description="Basic residues" evidence="1">
    <location>
        <begin position="250"/>
        <end position="262"/>
    </location>
</feature>
<accession>A0A0N7KI06</accession>
<evidence type="ECO:0000256" key="1">
    <source>
        <dbReference type="SAM" id="MobiDB-lite"/>
    </source>
</evidence>
<feature type="compositionally biased region" description="Basic and acidic residues" evidence="1">
    <location>
        <begin position="221"/>
        <end position="234"/>
    </location>
</feature>
<feature type="region of interest" description="Disordered" evidence="1">
    <location>
        <begin position="221"/>
        <end position="285"/>
    </location>
</feature>
<gene>
    <name evidence="2" type="ordered locus">Os03g0737700</name>
    <name evidence="2" type="ORF">OSNPB_030737700</name>
</gene>
<organism evidence="2 3">
    <name type="scientific">Oryza sativa subsp. japonica</name>
    <name type="common">Rice</name>
    <dbReference type="NCBI Taxonomy" id="39947"/>
    <lineage>
        <taxon>Eukaryota</taxon>
        <taxon>Viridiplantae</taxon>
        <taxon>Streptophyta</taxon>
        <taxon>Embryophyta</taxon>
        <taxon>Tracheophyta</taxon>
        <taxon>Spermatophyta</taxon>
        <taxon>Magnoliopsida</taxon>
        <taxon>Liliopsida</taxon>
        <taxon>Poales</taxon>
        <taxon>Poaceae</taxon>
        <taxon>BOP clade</taxon>
        <taxon>Oryzoideae</taxon>
        <taxon>Oryzeae</taxon>
        <taxon>Oryzinae</taxon>
        <taxon>Oryza</taxon>
        <taxon>Oryza sativa</taxon>
    </lineage>
</organism>
<sequence>MCTRSFYCLLKYLFNSLQHLWIEGWYSNLRNSSRAEEVAQQRGVRSRQPPKQPGREAGEEAVAGAGGIDLHSGERRYARLSTVPVEPTPVPPLRHYHAAPPPRRLHPDVRRLLRGRLEERHPREEPRVRRGLQRHVADGAAALGLAVEGPDQRLRVHEHRAAEPDHPLERLGEHLPGDADGEAVGEAAVGEVGGVDRVAGMDSPELPVGRVRRGRVVGEARVEGRRGGGAEHGRVPRGRRRGGVGEVVPHLRHHRQRRPRGRRGVEHVGHERRRTPQRLPHHPPAPQQHVVAVAPHHEPLDLIKPRNTSSPLHPPLLLLLHLNHHFIGLGREWHRGGGRGRHGWRRRGRRRSSRRGGVGVAGEEEEEEEEEERRGATASRGMEVEVGE</sequence>
<name>A0A0N7KI06_ORYSJ</name>
<feature type="compositionally biased region" description="Basic residues" evidence="1">
    <location>
        <begin position="336"/>
        <end position="354"/>
    </location>
</feature>
<feature type="region of interest" description="Disordered" evidence="1">
    <location>
        <begin position="333"/>
        <end position="388"/>
    </location>
</feature>
<protein>
    <submittedName>
        <fullName evidence="2">Os03g0737700 protein</fullName>
    </submittedName>
</protein>
<reference evidence="2 3" key="3">
    <citation type="journal article" date="2013" name="Rice">
        <title>Improvement of the Oryza sativa Nipponbare reference genome using next generation sequence and optical map data.</title>
        <authorList>
            <person name="Kawahara Y."/>
            <person name="de la Bastide M."/>
            <person name="Hamilton J.P."/>
            <person name="Kanamori H."/>
            <person name="McCombie W.R."/>
            <person name="Ouyang S."/>
            <person name="Schwartz D.C."/>
            <person name="Tanaka T."/>
            <person name="Wu J."/>
            <person name="Zhou S."/>
            <person name="Childs K.L."/>
            <person name="Davidson R.M."/>
            <person name="Lin H."/>
            <person name="Quesada-Ocampo L."/>
            <person name="Vaillancourt B."/>
            <person name="Sakai H."/>
            <person name="Lee S.S."/>
            <person name="Kim J."/>
            <person name="Numa H."/>
            <person name="Itoh T."/>
            <person name="Buell C.R."/>
            <person name="Matsumoto T."/>
        </authorList>
    </citation>
    <scope>NUCLEOTIDE SEQUENCE [LARGE SCALE GENOMIC DNA]</scope>
    <source>
        <strain evidence="3">cv. Nipponbare</strain>
    </source>
</reference>
<evidence type="ECO:0000313" key="3">
    <source>
        <dbReference type="Proteomes" id="UP000059680"/>
    </source>
</evidence>
<dbReference type="Gramene" id="Os03t0737700-01">
    <property type="protein sequence ID" value="Os03t0737700-01"/>
    <property type="gene ID" value="Os03g0737700"/>
</dbReference>
<reference evidence="2 3" key="2">
    <citation type="journal article" date="2013" name="Plant Cell Physiol.">
        <title>Rice Annotation Project Database (RAP-DB): an integrative and interactive database for rice genomics.</title>
        <authorList>
            <person name="Sakai H."/>
            <person name="Lee S.S."/>
            <person name="Tanaka T."/>
            <person name="Numa H."/>
            <person name="Kim J."/>
            <person name="Kawahara Y."/>
            <person name="Wakimoto H."/>
            <person name="Yang C.C."/>
            <person name="Iwamoto M."/>
            <person name="Abe T."/>
            <person name="Yamada Y."/>
            <person name="Muto A."/>
            <person name="Inokuchi H."/>
            <person name="Ikemura T."/>
            <person name="Matsumoto T."/>
            <person name="Sasaki T."/>
            <person name="Itoh T."/>
        </authorList>
    </citation>
    <scope>NUCLEOTIDE SEQUENCE [LARGE SCALE GENOMIC DNA]</scope>
    <source>
        <strain evidence="3">cv. Nipponbare</strain>
    </source>
</reference>
<feature type="region of interest" description="Disordered" evidence="1">
    <location>
        <begin position="84"/>
        <end position="106"/>
    </location>
</feature>
<dbReference type="AlphaFoldDB" id="A0A0N7KI06"/>